<dbReference type="GO" id="GO:0006508">
    <property type="term" value="P:proteolysis"/>
    <property type="evidence" value="ECO:0007669"/>
    <property type="project" value="InterPro"/>
</dbReference>
<dbReference type="InterPro" id="IPR041469">
    <property type="entry name" value="Subtilisin-like_FN3"/>
</dbReference>
<dbReference type="PANTHER" id="PTHR10795">
    <property type="entry name" value="PROPROTEIN CONVERTASE SUBTILISIN/KEXIN"/>
    <property type="match status" value="1"/>
</dbReference>
<keyword evidence="5" id="KW-1185">Reference proteome</keyword>
<dbReference type="InParanoid" id="D8R4J2"/>
<feature type="domain" description="Subtilisin-like protease fibronectin type-III" evidence="3">
    <location>
        <begin position="129"/>
        <end position="212"/>
    </location>
</feature>
<comment type="similarity">
    <text evidence="1">Belongs to the peptidase S8 family.</text>
</comment>
<evidence type="ECO:0000313" key="4">
    <source>
        <dbReference type="EMBL" id="EFJ33110.1"/>
    </source>
</evidence>
<dbReference type="SUPFAM" id="SSF52743">
    <property type="entry name" value="Subtilisin-like"/>
    <property type="match status" value="1"/>
</dbReference>
<evidence type="ECO:0000256" key="2">
    <source>
        <dbReference type="ARBA" id="ARBA00022729"/>
    </source>
</evidence>
<keyword evidence="2" id="KW-0732">Signal</keyword>
<dbReference type="GO" id="GO:0004252">
    <property type="term" value="F:serine-type endopeptidase activity"/>
    <property type="evidence" value="ECO:0007669"/>
    <property type="project" value="InterPro"/>
</dbReference>
<dbReference type="AlphaFoldDB" id="D8R4J2"/>
<evidence type="ECO:0000256" key="1">
    <source>
        <dbReference type="ARBA" id="ARBA00011073"/>
    </source>
</evidence>
<dbReference type="Gene3D" id="3.40.50.200">
    <property type="entry name" value="Peptidase S8/S53 domain"/>
    <property type="match status" value="1"/>
</dbReference>
<dbReference type="Proteomes" id="UP000001514">
    <property type="component" value="Unassembled WGS sequence"/>
</dbReference>
<dbReference type="Pfam" id="PF17766">
    <property type="entry name" value="fn3_6"/>
    <property type="match status" value="1"/>
</dbReference>
<organism evidence="5">
    <name type="scientific">Selaginella moellendorffii</name>
    <name type="common">Spikemoss</name>
    <dbReference type="NCBI Taxonomy" id="88036"/>
    <lineage>
        <taxon>Eukaryota</taxon>
        <taxon>Viridiplantae</taxon>
        <taxon>Streptophyta</taxon>
        <taxon>Embryophyta</taxon>
        <taxon>Tracheophyta</taxon>
        <taxon>Lycopodiopsida</taxon>
        <taxon>Selaginellales</taxon>
        <taxon>Selaginellaceae</taxon>
        <taxon>Selaginella</taxon>
    </lineage>
</organism>
<sequence length="267" mass="28888">MTRIWPEAKSFSDAGMSEAPARWKGTCNNKAATRKFRAHLLETIYNLFSRKLVGARNYMIYGNFINARDEVGHGTHTTSTIAGALVLQPATASLPAIDDGVDILSVSLGGFPSAYDEDPNAIGRKRKKNYPSMTIPELKSQTSVVSTVTNVGAPKSVYRAIGSPPLGIELIVSPGTLVFNATGQKIDYSLTFVPLPTLSKNWAFGELIWTSREGLKIFSRPNLTAEIADLDGSDVEYINRSWMAETLATRVWTRAGSSLGDVSVAAA</sequence>
<dbReference type="EMBL" id="GL377571">
    <property type="protein sequence ID" value="EFJ33110.1"/>
    <property type="molecule type" value="Genomic_DNA"/>
</dbReference>
<reference evidence="4 5" key="1">
    <citation type="journal article" date="2011" name="Science">
        <title>The Selaginella genome identifies genetic changes associated with the evolution of vascular plants.</title>
        <authorList>
            <person name="Banks J.A."/>
            <person name="Nishiyama T."/>
            <person name="Hasebe M."/>
            <person name="Bowman J.L."/>
            <person name="Gribskov M."/>
            <person name="dePamphilis C."/>
            <person name="Albert V.A."/>
            <person name="Aono N."/>
            <person name="Aoyama T."/>
            <person name="Ambrose B.A."/>
            <person name="Ashton N.W."/>
            <person name="Axtell M.J."/>
            <person name="Barker E."/>
            <person name="Barker M.S."/>
            <person name="Bennetzen J.L."/>
            <person name="Bonawitz N.D."/>
            <person name="Chapple C."/>
            <person name="Cheng C."/>
            <person name="Correa L.G."/>
            <person name="Dacre M."/>
            <person name="DeBarry J."/>
            <person name="Dreyer I."/>
            <person name="Elias M."/>
            <person name="Engstrom E.M."/>
            <person name="Estelle M."/>
            <person name="Feng L."/>
            <person name="Finet C."/>
            <person name="Floyd S.K."/>
            <person name="Frommer W.B."/>
            <person name="Fujita T."/>
            <person name="Gramzow L."/>
            <person name="Gutensohn M."/>
            <person name="Harholt J."/>
            <person name="Hattori M."/>
            <person name="Heyl A."/>
            <person name="Hirai T."/>
            <person name="Hiwatashi Y."/>
            <person name="Ishikawa M."/>
            <person name="Iwata M."/>
            <person name="Karol K.G."/>
            <person name="Koehler B."/>
            <person name="Kolukisaoglu U."/>
            <person name="Kubo M."/>
            <person name="Kurata T."/>
            <person name="Lalonde S."/>
            <person name="Li K."/>
            <person name="Li Y."/>
            <person name="Litt A."/>
            <person name="Lyons E."/>
            <person name="Manning G."/>
            <person name="Maruyama T."/>
            <person name="Michael T.P."/>
            <person name="Mikami K."/>
            <person name="Miyazaki S."/>
            <person name="Morinaga S."/>
            <person name="Murata T."/>
            <person name="Mueller-Roeber B."/>
            <person name="Nelson D.R."/>
            <person name="Obara M."/>
            <person name="Oguri Y."/>
            <person name="Olmstead R.G."/>
            <person name="Onodera N."/>
            <person name="Petersen B.L."/>
            <person name="Pils B."/>
            <person name="Prigge M."/>
            <person name="Rensing S.A."/>
            <person name="Riano-Pachon D.M."/>
            <person name="Roberts A.W."/>
            <person name="Sato Y."/>
            <person name="Scheller H.V."/>
            <person name="Schulz B."/>
            <person name="Schulz C."/>
            <person name="Shakirov E.V."/>
            <person name="Shibagaki N."/>
            <person name="Shinohara N."/>
            <person name="Shippen D.E."/>
            <person name="Soerensen I."/>
            <person name="Sotooka R."/>
            <person name="Sugimoto N."/>
            <person name="Sugita M."/>
            <person name="Sumikawa N."/>
            <person name="Tanurdzic M."/>
            <person name="Theissen G."/>
            <person name="Ulvskov P."/>
            <person name="Wakazuki S."/>
            <person name="Weng J.K."/>
            <person name="Willats W.W."/>
            <person name="Wipf D."/>
            <person name="Wolf P.G."/>
            <person name="Yang L."/>
            <person name="Zimmer A.D."/>
            <person name="Zhu Q."/>
            <person name="Mitros T."/>
            <person name="Hellsten U."/>
            <person name="Loque D."/>
            <person name="Otillar R."/>
            <person name="Salamov A."/>
            <person name="Schmutz J."/>
            <person name="Shapiro H."/>
            <person name="Lindquist E."/>
            <person name="Lucas S."/>
            <person name="Rokhsar D."/>
            <person name="Grigoriev I.V."/>
        </authorList>
    </citation>
    <scope>NUCLEOTIDE SEQUENCE [LARGE SCALE GENOMIC DNA]</scope>
</reference>
<dbReference type="InterPro" id="IPR036852">
    <property type="entry name" value="Peptidase_S8/S53_dom_sf"/>
</dbReference>
<protein>
    <recommendedName>
        <fullName evidence="3">Subtilisin-like protease fibronectin type-III domain-containing protein</fullName>
    </recommendedName>
</protein>
<dbReference type="Gene3D" id="2.60.40.2310">
    <property type="match status" value="1"/>
</dbReference>
<gene>
    <name evidence="4" type="ORF">SELMODRAFT_407290</name>
</gene>
<dbReference type="KEGG" id="smo:SELMODRAFT_407290"/>
<accession>D8R4J2</accession>
<dbReference type="InterPro" id="IPR045051">
    <property type="entry name" value="SBT"/>
</dbReference>
<dbReference type="Gramene" id="EFJ33110">
    <property type="protein sequence ID" value="EFJ33110"/>
    <property type="gene ID" value="SELMODRAFT_407290"/>
</dbReference>
<evidence type="ECO:0000259" key="3">
    <source>
        <dbReference type="Pfam" id="PF17766"/>
    </source>
</evidence>
<dbReference type="HOGENOM" id="CLU_1043521_0_0_1"/>
<proteinExistence type="inferred from homology"/>
<evidence type="ECO:0000313" key="5">
    <source>
        <dbReference type="Proteomes" id="UP000001514"/>
    </source>
</evidence>
<name>D8R4J2_SELML</name>